<dbReference type="NCBIfam" id="NF045758">
    <property type="entry name" value="YlxM"/>
    <property type="match status" value="1"/>
</dbReference>
<dbReference type="Pfam" id="PF04297">
    <property type="entry name" value="UPF0122"/>
    <property type="match status" value="1"/>
</dbReference>
<dbReference type="GO" id="GO:0003700">
    <property type="term" value="F:DNA-binding transcription factor activity"/>
    <property type="evidence" value="ECO:0007669"/>
    <property type="project" value="InterPro"/>
</dbReference>
<dbReference type="Proteomes" id="UP000295773">
    <property type="component" value="Unassembled WGS sequence"/>
</dbReference>
<accession>A0A4R3TMA3</accession>
<comment type="function">
    <text evidence="2 3">Might take part in the signal recognition particle (SRP) pathway. This is inferred from the conservation of its genetic proximity to ftsY/ffh. May be a regulatory protein.</text>
</comment>
<proteinExistence type="inferred from homology"/>
<protein>
    <recommendedName>
        <fullName evidence="3">UPF0122 protein EDD61_101304</fullName>
    </recommendedName>
</protein>
<dbReference type="EMBL" id="SMBP01000001">
    <property type="protein sequence ID" value="TCU63649.1"/>
    <property type="molecule type" value="Genomic_DNA"/>
</dbReference>
<reference evidence="4 5" key="1">
    <citation type="submission" date="2019-03" db="EMBL/GenBank/DDBJ databases">
        <title>Genomic Encyclopedia of Type Strains, Phase IV (KMG-IV): sequencing the most valuable type-strain genomes for metagenomic binning, comparative biology and taxonomic classification.</title>
        <authorList>
            <person name="Goeker M."/>
        </authorList>
    </citation>
    <scope>NUCLEOTIDE SEQUENCE [LARGE SCALE GENOMIC DNA]</scope>
    <source>
        <strain evidence="4 5">DSM 29481</strain>
    </source>
</reference>
<dbReference type="InterPro" id="IPR036388">
    <property type="entry name" value="WH-like_DNA-bd_sf"/>
</dbReference>
<dbReference type="SUPFAM" id="SSF88659">
    <property type="entry name" value="Sigma3 and sigma4 domains of RNA polymerase sigma factors"/>
    <property type="match status" value="1"/>
</dbReference>
<dbReference type="InterPro" id="IPR014284">
    <property type="entry name" value="RNA_pol_sigma-70_dom"/>
</dbReference>
<dbReference type="InterPro" id="IPR013324">
    <property type="entry name" value="RNA_pol_sigma_r3/r4-like"/>
</dbReference>
<evidence type="ECO:0000313" key="4">
    <source>
        <dbReference type="EMBL" id="TCU63649.1"/>
    </source>
</evidence>
<keyword evidence="5" id="KW-1185">Reference proteome</keyword>
<dbReference type="HAMAP" id="MF_00245">
    <property type="entry name" value="UPF0122"/>
    <property type="match status" value="1"/>
</dbReference>
<dbReference type="GeneID" id="73795494"/>
<dbReference type="NCBIfam" id="TIGR02937">
    <property type="entry name" value="sigma70-ECF"/>
    <property type="match status" value="1"/>
</dbReference>
<sequence length="105" mass="12325">MIEKTEEMNALLDFYETLLTEKQAEVMKLYYQEDFSLSEIAETLAISRSAVSDHMKRSSLILQEYEKKLHLVQNYETRIKIYDKIKAVGDAEICTLVEELEKLEN</sequence>
<evidence type="ECO:0000256" key="1">
    <source>
        <dbReference type="ARBA" id="ARBA00008720"/>
    </source>
</evidence>
<comment type="similarity">
    <text evidence="1 3">Belongs to the UPF0122 family.</text>
</comment>
<comment type="caution">
    <text evidence="4">The sequence shown here is derived from an EMBL/GenBank/DDBJ whole genome shotgun (WGS) entry which is preliminary data.</text>
</comment>
<evidence type="ECO:0000256" key="3">
    <source>
        <dbReference type="HAMAP-Rule" id="MF_00245"/>
    </source>
</evidence>
<evidence type="ECO:0000256" key="2">
    <source>
        <dbReference type="ARBA" id="ARBA00024764"/>
    </source>
</evidence>
<dbReference type="Gene3D" id="1.10.10.10">
    <property type="entry name" value="Winged helix-like DNA-binding domain superfamily/Winged helix DNA-binding domain"/>
    <property type="match status" value="1"/>
</dbReference>
<dbReference type="PANTHER" id="PTHR40083:SF1">
    <property type="entry name" value="UPF0122 PROTEIN YLXM"/>
    <property type="match status" value="1"/>
</dbReference>
<dbReference type="PANTHER" id="PTHR40083">
    <property type="entry name" value="UPF0122 PROTEIN CBO2450/CLC_2298"/>
    <property type="match status" value="1"/>
</dbReference>
<dbReference type="InterPro" id="IPR054831">
    <property type="entry name" value="UPF0122_fam_protein"/>
</dbReference>
<name>A0A4R3TMA3_9FIRM</name>
<evidence type="ECO:0000313" key="5">
    <source>
        <dbReference type="Proteomes" id="UP000295773"/>
    </source>
</evidence>
<dbReference type="RefSeq" id="WP_008688708.1">
    <property type="nucleotide sequence ID" value="NZ_AP024510.1"/>
</dbReference>
<dbReference type="AlphaFoldDB" id="A0A4R3TMA3"/>
<gene>
    <name evidence="4" type="ORF">EDD61_101304</name>
</gene>
<organism evidence="4 5">
    <name type="scientific">Longicatena caecimuris</name>
    <dbReference type="NCBI Taxonomy" id="1796635"/>
    <lineage>
        <taxon>Bacteria</taxon>
        <taxon>Bacillati</taxon>
        <taxon>Bacillota</taxon>
        <taxon>Erysipelotrichia</taxon>
        <taxon>Erysipelotrichales</taxon>
        <taxon>Erysipelotrichaceae</taxon>
        <taxon>Longicatena</taxon>
    </lineage>
</organism>
<dbReference type="InterPro" id="IPR007394">
    <property type="entry name" value="UPF0122"/>
</dbReference>
<dbReference type="GO" id="GO:0006352">
    <property type="term" value="P:DNA-templated transcription initiation"/>
    <property type="evidence" value="ECO:0007669"/>
    <property type="project" value="InterPro"/>
</dbReference>